<dbReference type="Proteomes" id="UP000310477">
    <property type="component" value="Unassembled WGS sequence"/>
</dbReference>
<dbReference type="RefSeq" id="WP_136876043.1">
    <property type="nucleotide sequence ID" value="NZ_SWBO01000003.1"/>
</dbReference>
<dbReference type="InterPro" id="IPR050190">
    <property type="entry name" value="UPF0213_domain"/>
</dbReference>
<proteinExistence type="inferred from homology"/>
<evidence type="ECO:0000313" key="3">
    <source>
        <dbReference type="EMBL" id="TKC02064.1"/>
    </source>
</evidence>
<gene>
    <name evidence="3" type="ORF">FA045_07415</name>
</gene>
<dbReference type="SUPFAM" id="SSF82771">
    <property type="entry name" value="GIY-YIG endonuclease"/>
    <property type="match status" value="1"/>
</dbReference>
<comment type="similarity">
    <text evidence="1">Belongs to the UPF0213 family.</text>
</comment>
<dbReference type="PROSITE" id="PS50164">
    <property type="entry name" value="GIY_YIG"/>
    <property type="match status" value="1"/>
</dbReference>
<protein>
    <submittedName>
        <fullName evidence="3">GIY-YIG nuclease family protein</fullName>
    </submittedName>
</protein>
<dbReference type="PANTHER" id="PTHR34477">
    <property type="entry name" value="UPF0213 PROTEIN YHBQ"/>
    <property type="match status" value="1"/>
</dbReference>
<dbReference type="PANTHER" id="PTHR34477:SF5">
    <property type="entry name" value="BSL5627 PROTEIN"/>
    <property type="match status" value="1"/>
</dbReference>
<dbReference type="AlphaFoldDB" id="A0A4U1CDI8"/>
<keyword evidence="4" id="KW-1185">Reference proteome</keyword>
<evidence type="ECO:0000259" key="2">
    <source>
        <dbReference type="PROSITE" id="PS50164"/>
    </source>
</evidence>
<evidence type="ECO:0000313" key="4">
    <source>
        <dbReference type="Proteomes" id="UP000310477"/>
    </source>
</evidence>
<dbReference type="Gene3D" id="3.40.1440.10">
    <property type="entry name" value="GIY-YIG endonuclease"/>
    <property type="match status" value="1"/>
</dbReference>
<name>A0A4U1CDI8_9SPHI</name>
<dbReference type="Pfam" id="PF01541">
    <property type="entry name" value="GIY-YIG"/>
    <property type="match status" value="1"/>
</dbReference>
<accession>A0A4U1CDI8</accession>
<dbReference type="EMBL" id="SWBO01000003">
    <property type="protein sequence ID" value="TKC02064.1"/>
    <property type="molecule type" value="Genomic_DNA"/>
</dbReference>
<organism evidence="3 4">
    <name type="scientific">Pedobacter cryotolerans</name>
    <dbReference type="NCBI Taxonomy" id="2571270"/>
    <lineage>
        <taxon>Bacteria</taxon>
        <taxon>Pseudomonadati</taxon>
        <taxon>Bacteroidota</taxon>
        <taxon>Sphingobacteriia</taxon>
        <taxon>Sphingobacteriales</taxon>
        <taxon>Sphingobacteriaceae</taxon>
        <taxon>Pedobacter</taxon>
    </lineage>
</organism>
<evidence type="ECO:0000256" key="1">
    <source>
        <dbReference type="ARBA" id="ARBA00007435"/>
    </source>
</evidence>
<feature type="domain" description="GIY-YIG" evidence="2">
    <location>
        <begin position="3"/>
        <end position="81"/>
    </location>
</feature>
<dbReference type="OrthoDB" id="1495241at2"/>
<comment type="caution">
    <text evidence="3">The sequence shown here is derived from an EMBL/GenBank/DDBJ whole genome shotgun (WGS) entry which is preliminary data.</text>
</comment>
<reference evidence="3 4" key="1">
    <citation type="submission" date="2019-04" db="EMBL/GenBank/DDBJ databases">
        <title>Pedobacter sp. AR-2-6 sp. nov., isolated from Arctic soil.</title>
        <authorList>
            <person name="Dahal R.H."/>
            <person name="Kim D.-U."/>
        </authorList>
    </citation>
    <scope>NUCLEOTIDE SEQUENCE [LARGE SCALE GENOMIC DNA]</scope>
    <source>
        <strain evidence="3 4">AR-2-6</strain>
    </source>
</reference>
<dbReference type="CDD" id="cd10448">
    <property type="entry name" value="GIY-YIG_unchar_3"/>
    <property type="match status" value="1"/>
</dbReference>
<dbReference type="InterPro" id="IPR000305">
    <property type="entry name" value="GIY-YIG_endonuc"/>
</dbReference>
<dbReference type="InterPro" id="IPR035901">
    <property type="entry name" value="GIY-YIG_endonuc_sf"/>
</dbReference>
<sequence length="97" mass="11278">MGKGGYVYIMTNEFNSVYYTGVTSDLRSGFGNIRIAFILKSFTSRYKCYKLVYYQSFFSIEEAIDEEKRIKGGNRQSKINLVKGLNPEWLDLFETID</sequence>